<comment type="caution">
    <text evidence="8">The sequence shown here is derived from an EMBL/GenBank/DDBJ whole genome shotgun (WGS) entry which is preliminary data.</text>
</comment>
<keyword evidence="5 7" id="KW-1133">Transmembrane helix</keyword>
<feature type="transmembrane region" description="Helical" evidence="7">
    <location>
        <begin position="142"/>
        <end position="159"/>
    </location>
</feature>
<keyword evidence="2" id="KW-0813">Transport</keyword>
<evidence type="ECO:0000256" key="1">
    <source>
        <dbReference type="ARBA" id="ARBA00004651"/>
    </source>
</evidence>
<gene>
    <name evidence="8" type="ORF">CXL00_02475</name>
</gene>
<dbReference type="PANTHER" id="PTHR30509:SF9">
    <property type="entry name" value="MULTIDRUG RESISTANCE PROTEIN MDTO"/>
    <property type="match status" value="1"/>
</dbReference>
<dbReference type="GO" id="GO:0022857">
    <property type="term" value="F:transmembrane transporter activity"/>
    <property type="evidence" value="ECO:0007669"/>
    <property type="project" value="InterPro"/>
</dbReference>
<evidence type="ECO:0000313" key="8">
    <source>
        <dbReference type="EMBL" id="PNG07935.1"/>
    </source>
</evidence>
<dbReference type="GO" id="GO:0005886">
    <property type="term" value="C:plasma membrane"/>
    <property type="evidence" value="ECO:0007669"/>
    <property type="project" value="UniProtKB-SubCell"/>
</dbReference>
<feature type="transmembrane region" description="Helical" evidence="7">
    <location>
        <begin position="439"/>
        <end position="456"/>
    </location>
</feature>
<evidence type="ECO:0000256" key="2">
    <source>
        <dbReference type="ARBA" id="ARBA00022448"/>
    </source>
</evidence>
<evidence type="ECO:0000256" key="7">
    <source>
        <dbReference type="SAM" id="Phobius"/>
    </source>
</evidence>
<dbReference type="RefSeq" id="WP_102845891.1">
    <property type="nucleotide sequence ID" value="NZ_JAMOIG010000003.1"/>
</dbReference>
<evidence type="ECO:0000256" key="4">
    <source>
        <dbReference type="ARBA" id="ARBA00022692"/>
    </source>
</evidence>
<proteinExistence type="predicted"/>
<dbReference type="Pfam" id="PF04632">
    <property type="entry name" value="FUSC"/>
    <property type="match status" value="1"/>
</dbReference>
<feature type="transmembrane region" description="Helical" evidence="7">
    <location>
        <begin position="58"/>
        <end position="77"/>
    </location>
</feature>
<feature type="transmembrane region" description="Helical" evidence="7">
    <location>
        <begin position="414"/>
        <end position="433"/>
    </location>
</feature>
<dbReference type="EMBL" id="POUW01000001">
    <property type="protein sequence ID" value="PNG07935.1"/>
    <property type="molecule type" value="Genomic_DNA"/>
</dbReference>
<keyword evidence="4 7" id="KW-0812">Transmembrane</keyword>
<sequence>MTMPTWREWLFSAKALIAALLALYIALAIPLDNPYWAMASVYIVSHPLSGATRSKAIYRALGTLLGAAASVAMLPLFSQQPVMLSLVIALWITALLYLSLLDRSPRSYVFMLAAYTVPLISLATVSHPQDIFDVALARSEEILLGIVCAGLVNAVLFPTRIAPVLSARMAVLLEDARQGARQMLTATAPAAFDRRGLHRLMIDVMALDGMILHLEYDSSSRLPARHARDFRARIAMLAPQLMSLGDALGQLRQDLSEPLPELDAHLQRVDRWMQGDYAYGDAEQLAERSWQLQTWLGDSYPVQRLAFASAFRQLRGLIDLWQDALSLHRCFAEGNPEQPPVLRYRVRQLIGAPRHYDYPLLAFTAVSTGTLVLLISLLWHLSGWQHGYTGVFIATVASCFFASQDNPAPFIKSFLLTTLASIVAAAIYLFALMPNVQDFGSLAILLALPLLLLGTFSGRPQYAGTTILLAVQTISTLTIQDRYSADFPLFADAALSSALGVVLALVWARLTRPFGTQWAARRLARSGWLSLSRLALARPGQHYDEVASGVIDRTAQLLPRLGQLDDEGLALQDATRELRICFRLLELKQARLPTTIEQQLQPVLLAAHDYFKRCATQGHPEPAPESLHRLLDHSLQRLALQPGQATDEACQALHGLRLALFDIVAVPPCPAAAGYAPLGASA</sequence>
<evidence type="ECO:0000313" key="9">
    <source>
        <dbReference type="Proteomes" id="UP000235897"/>
    </source>
</evidence>
<evidence type="ECO:0000256" key="6">
    <source>
        <dbReference type="ARBA" id="ARBA00023136"/>
    </source>
</evidence>
<name>A0A2N8SZN4_STUST</name>
<evidence type="ECO:0000256" key="3">
    <source>
        <dbReference type="ARBA" id="ARBA00022475"/>
    </source>
</evidence>
<keyword evidence="6 7" id="KW-0472">Membrane</keyword>
<dbReference type="OrthoDB" id="9807111at2"/>
<comment type="subcellular location">
    <subcellularLocation>
        <location evidence="1">Cell membrane</location>
        <topology evidence="1">Multi-pass membrane protein</topology>
    </subcellularLocation>
</comment>
<feature type="transmembrane region" description="Helical" evidence="7">
    <location>
        <begin position="108"/>
        <end position="127"/>
    </location>
</feature>
<keyword evidence="3" id="KW-1003">Cell membrane</keyword>
<reference evidence="8 9" key="1">
    <citation type="submission" date="2018-01" db="EMBL/GenBank/DDBJ databases">
        <title>Denitrification phenotypes of diverse strains of Pseudomonas stutzeri.</title>
        <authorList>
            <person name="Milligan D.A."/>
            <person name="Bergaust L."/>
            <person name="Bakken L.R."/>
            <person name="Frostegard A."/>
        </authorList>
    </citation>
    <scope>NUCLEOTIDE SEQUENCE [LARGE SCALE GENOMIC DNA]</scope>
    <source>
        <strain evidence="8 9">28a3</strain>
    </source>
</reference>
<dbReference type="InterPro" id="IPR006726">
    <property type="entry name" value="PHBA_efflux_AaeB/fusaric-R"/>
</dbReference>
<feature type="transmembrane region" description="Helical" evidence="7">
    <location>
        <begin position="489"/>
        <end position="508"/>
    </location>
</feature>
<dbReference type="PANTHER" id="PTHR30509">
    <property type="entry name" value="P-HYDROXYBENZOIC ACID EFFLUX PUMP SUBUNIT-RELATED"/>
    <property type="match status" value="1"/>
</dbReference>
<feature type="transmembrane region" description="Helical" evidence="7">
    <location>
        <begin position="83"/>
        <end position="101"/>
    </location>
</feature>
<evidence type="ECO:0000256" key="5">
    <source>
        <dbReference type="ARBA" id="ARBA00022989"/>
    </source>
</evidence>
<accession>A0A2N8SZN4</accession>
<dbReference type="Proteomes" id="UP000235897">
    <property type="component" value="Unassembled WGS sequence"/>
</dbReference>
<feature type="transmembrane region" description="Helical" evidence="7">
    <location>
        <begin position="9"/>
        <end position="29"/>
    </location>
</feature>
<organism evidence="8 9">
    <name type="scientific">Stutzerimonas stutzeri</name>
    <name type="common">Pseudomonas stutzeri</name>
    <dbReference type="NCBI Taxonomy" id="316"/>
    <lineage>
        <taxon>Bacteria</taxon>
        <taxon>Pseudomonadati</taxon>
        <taxon>Pseudomonadota</taxon>
        <taxon>Gammaproteobacteria</taxon>
        <taxon>Pseudomonadales</taxon>
        <taxon>Pseudomonadaceae</taxon>
        <taxon>Stutzerimonas</taxon>
    </lineage>
</organism>
<feature type="transmembrane region" description="Helical" evidence="7">
    <location>
        <begin position="358"/>
        <end position="379"/>
    </location>
</feature>
<protein>
    <submittedName>
        <fullName evidence="8">FUSC family protein</fullName>
    </submittedName>
</protein>
<dbReference type="AlphaFoldDB" id="A0A2N8SZN4"/>